<comment type="caution">
    <text evidence="2">The sequence shown here is derived from an EMBL/GenBank/DDBJ whole genome shotgun (WGS) entry which is preliminary data.</text>
</comment>
<dbReference type="PANTHER" id="PTHR35910">
    <property type="entry name" value="2EXR DOMAIN-CONTAINING PROTEIN"/>
    <property type="match status" value="1"/>
</dbReference>
<name>A0A8H6KCS9_9PEZI</name>
<protein>
    <recommendedName>
        <fullName evidence="1">2EXR domain-containing protein</fullName>
    </recommendedName>
</protein>
<evidence type="ECO:0000259" key="1">
    <source>
        <dbReference type="Pfam" id="PF20150"/>
    </source>
</evidence>
<gene>
    <name evidence="2" type="ORF">CMUS01_08264</name>
</gene>
<dbReference type="PANTHER" id="PTHR35910:SF1">
    <property type="entry name" value="2EXR DOMAIN-CONTAINING PROTEIN"/>
    <property type="match status" value="1"/>
</dbReference>
<feature type="domain" description="2EXR" evidence="1">
    <location>
        <begin position="16"/>
        <end position="126"/>
    </location>
</feature>
<proteinExistence type="predicted"/>
<dbReference type="OrthoDB" id="3473305at2759"/>
<dbReference type="Proteomes" id="UP000639643">
    <property type="component" value="Unassembled WGS sequence"/>
</dbReference>
<reference evidence="2" key="1">
    <citation type="journal article" date="2020" name="Phytopathology">
        <title>Genome Sequence Resources of Colletotrichum truncatum, C. plurivorum, C. musicola, and C. sojae: Four Species Pathogenic to Soybean (Glycine max).</title>
        <authorList>
            <person name="Rogerio F."/>
            <person name="Boufleur T.R."/>
            <person name="Ciampi-Guillardi M."/>
            <person name="Sukno S.A."/>
            <person name="Thon M.R."/>
            <person name="Massola Junior N.S."/>
            <person name="Baroncelli R."/>
        </authorList>
    </citation>
    <scope>NUCLEOTIDE SEQUENCE</scope>
    <source>
        <strain evidence="2">LFN0074</strain>
    </source>
</reference>
<dbReference type="Pfam" id="PF20150">
    <property type="entry name" value="2EXR"/>
    <property type="match status" value="1"/>
</dbReference>
<evidence type="ECO:0000313" key="2">
    <source>
        <dbReference type="EMBL" id="KAF6829224.1"/>
    </source>
</evidence>
<dbReference type="AlphaFoldDB" id="A0A8H6KCS9"/>
<evidence type="ECO:0000313" key="3">
    <source>
        <dbReference type="Proteomes" id="UP000639643"/>
    </source>
</evidence>
<sequence>MSTSTAYTAATAAVTFQPFPRLPAKIRARVWELTVEPRVVEVRVLYDPPMKWPPDRRLLRSPTPAPAQLQACREAREHLTTCPDSAYRFEKALSEVTARYSDDGPGGGPQEERGRYVWISFDNDMLSIEKSDLHEFRDVARQVRRLRLWRVVSDEYFARTESLLIGRWFRNVTEVHLVCAEGIRSGYSMTEDTDFPCGPENVYFVDPEDGTTMNSIELDSMVVREGEEVYGPEEQD</sequence>
<organism evidence="2 3">
    <name type="scientific">Colletotrichum musicola</name>
    <dbReference type="NCBI Taxonomy" id="2175873"/>
    <lineage>
        <taxon>Eukaryota</taxon>
        <taxon>Fungi</taxon>
        <taxon>Dikarya</taxon>
        <taxon>Ascomycota</taxon>
        <taxon>Pezizomycotina</taxon>
        <taxon>Sordariomycetes</taxon>
        <taxon>Hypocreomycetidae</taxon>
        <taxon>Glomerellales</taxon>
        <taxon>Glomerellaceae</taxon>
        <taxon>Colletotrichum</taxon>
        <taxon>Colletotrichum orchidearum species complex</taxon>
    </lineage>
</organism>
<accession>A0A8H6KCS9</accession>
<dbReference type="InterPro" id="IPR045518">
    <property type="entry name" value="2EXR"/>
</dbReference>
<keyword evidence="3" id="KW-1185">Reference proteome</keyword>
<dbReference type="EMBL" id="WIGM01000316">
    <property type="protein sequence ID" value="KAF6829224.1"/>
    <property type="molecule type" value="Genomic_DNA"/>
</dbReference>